<dbReference type="GO" id="GO:0005524">
    <property type="term" value="F:ATP binding"/>
    <property type="evidence" value="ECO:0007669"/>
    <property type="project" value="UniProtKB-KW"/>
</dbReference>
<dbReference type="SUPFAM" id="SSF48592">
    <property type="entry name" value="GroEL equatorial domain-like"/>
    <property type="match status" value="1"/>
</dbReference>
<dbReference type="InterPro" id="IPR002194">
    <property type="entry name" value="Chaperonin_TCP-1_CS"/>
</dbReference>
<dbReference type="InterPro" id="IPR012722">
    <property type="entry name" value="Chap_CCT_zeta"/>
</dbReference>
<dbReference type="FunFam" id="1.10.560.10:FF:000038">
    <property type="entry name" value="Chaperonin containing TCP1 subunit 6B"/>
    <property type="match status" value="1"/>
</dbReference>
<evidence type="ECO:0000313" key="8">
    <source>
        <dbReference type="Proteomes" id="UP000887572"/>
    </source>
</evidence>
<evidence type="ECO:0000256" key="4">
    <source>
        <dbReference type="ARBA" id="ARBA00022741"/>
    </source>
</evidence>
<keyword evidence="8" id="KW-1185">Reference proteome</keyword>
<dbReference type="Gene3D" id="3.30.260.10">
    <property type="entry name" value="TCP-1-like chaperonin intermediate domain"/>
    <property type="match status" value="1"/>
</dbReference>
<dbReference type="GO" id="GO:0016887">
    <property type="term" value="F:ATP hydrolysis activity"/>
    <property type="evidence" value="ECO:0007669"/>
    <property type="project" value="InterPro"/>
</dbReference>
<dbReference type="Gene3D" id="3.50.7.10">
    <property type="entry name" value="GroEL"/>
    <property type="match status" value="1"/>
</dbReference>
<dbReference type="Proteomes" id="UP000887572">
    <property type="component" value="Unplaced"/>
</dbReference>
<keyword evidence="6 7" id="KW-0143">Chaperone</keyword>
<comment type="similarity">
    <text evidence="2 7">Belongs to the TCP-1 chaperonin family.</text>
</comment>
<evidence type="ECO:0000256" key="6">
    <source>
        <dbReference type="ARBA" id="ARBA00023186"/>
    </source>
</evidence>
<name>A0A914IC20_GLORO</name>
<evidence type="ECO:0000256" key="7">
    <source>
        <dbReference type="RuleBase" id="RU004187"/>
    </source>
</evidence>
<dbReference type="PANTHER" id="PTHR11353">
    <property type="entry name" value="CHAPERONIN"/>
    <property type="match status" value="1"/>
</dbReference>
<sequence length="533" mass="57767">MASIACLNPKAELARHAAALEMNISGAKGLQEVMKTNLGPKGTLKMLVSGSGDLKVTKDGNVLLHEMQIQHPTASLIAKACTAQNDVTGDGTTSTVLLIGELLKQAENYVSEGVHPHLVTEGFQLAYDQLLNLLANSKKELPVERPLLIEVARTSLRTKVDQKLAEHITECVVDAVLAIRRDETEPDLHMIEIQHMEHEMESDTQLVRGLVLDHGGRHPDMPKSVQNAHILTCNVSLEFEKTEVNSGLFYKTAAERERLLQAEREYITRRVLKIVALKKAVCGEKGDGGGFVVINQKGIDPPSLDLLAQNGILALRRAKRRNMERLQLACGGEAVNSVDDLTPEVLGWAGSVYEHVLGEDKYTFVEECKSPKSVTLLLKGPNKHSITQLKDAIYDGIRAVANVLKDGAVLPGAGAFEIAGYCALKKLADNVKGRAKLGVLAFAEALLIIPKTLAVNAGFDAQEVIVKLVEACIDADEPVGLDLESGEPCSPQGIWDNVCVKQASLNACQNIASNLLEVDEVMRAGMRDLKTVQ</sequence>
<dbReference type="PROSITE" id="PS00750">
    <property type="entry name" value="TCP1_1"/>
    <property type="match status" value="1"/>
</dbReference>
<keyword evidence="3" id="KW-0963">Cytoplasm</keyword>
<dbReference type="Pfam" id="PF00118">
    <property type="entry name" value="Cpn60_TCP1"/>
    <property type="match status" value="1"/>
</dbReference>
<dbReference type="FunFam" id="1.10.560.10:FF:000058">
    <property type="entry name" value="T-complex protein 1 subunit zeta"/>
    <property type="match status" value="1"/>
</dbReference>
<evidence type="ECO:0000256" key="3">
    <source>
        <dbReference type="ARBA" id="ARBA00022490"/>
    </source>
</evidence>
<dbReference type="CDD" id="cd03342">
    <property type="entry name" value="TCP1_zeta"/>
    <property type="match status" value="1"/>
</dbReference>
<dbReference type="InterPro" id="IPR027413">
    <property type="entry name" value="GROEL-like_equatorial_sf"/>
</dbReference>
<dbReference type="GO" id="GO:0051082">
    <property type="term" value="F:unfolded protein binding"/>
    <property type="evidence" value="ECO:0007669"/>
    <property type="project" value="InterPro"/>
</dbReference>
<dbReference type="SUPFAM" id="SSF52029">
    <property type="entry name" value="GroEL apical domain-like"/>
    <property type="match status" value="1"/>
</dbReference>
<dbReference type="PROSITE" id="PS00751">
    <property type="entry name" value="TCP1_2"/>
    <property type="match status" value="1"/>
</dbReference>
<dbReference type="PRINTS" id="PR00304">
    <property type="entry name" value="TCOMPLEXTCP1"/>
</dbReference>
<dbReference type="NCBIfam" id="TIGR02347">
    <property type="entry name" value="chap_CCT_zeta"/>
    <property type="match status" value="1"/>
</dbReference>
<dbReference type="Gene3D" id="1.10.560.10">
    <property type="entry name" value="GroEL-like equatorial domain"/>
    <property type="match status" value="1"/>
</dbReference>
<comment type="subcellular location">
    <subcellularLocation>
        <location evidence="1">Cytoplasm</location>
    </subcellularLocation>
</comment>
<dbReference type="InterPro" id="IPR027410">
    <property type="entry name" value="TCP-1-like_intermed_sf"/>
</dbReference>
<dbReference type="GO" id="GO:0005737">
    <property type="term" value="C:cytoplasm"/>
    <property type="evidence" value="ECO:0007669"/>
    <property type="project" value="UniProtKB-SubCell"/>
</dbReference>
<reference evidence="9" key="1">
    <citation type="submission" date="2022-11" db="UniProtKB">
        <authorList>
            <consortium name="WormBaseParasite"/>
        </authorList>
    </citation>
    <scope>IDENTIFICATION</scope>
</reference>
<dbReference type="InterPro" id="IPR017998">
    <property type="entry name" value="Chaperone_TCP-1"/>
</dbReference>
<keyword evidence="4 7" id="KW-0547">Nucleotide-binding</keyword>
<dbReference type="InterPro" id="IPR027409">
    <property type="entry name" value="GroEL-like_apical_dom_sf"/>
</dbReference>
<dbReference type="GO" id="GO:0140662">
    <property type="term" value="F:ATP-dependent protein folding chaperone"/>
    <property type="evidence" value="ECO:0007669"/>
    <property type="project" value="InterPro"/>
</dbReference>
<evidence type="ECO:0000313" key="9">
    <source>
        <dbReference type="WBParaSite" id="Gr19_v10_g8497.t1"/>
    </source>
</evidence>
<dbReference type="AlphaFoldDB" id="A0A914IC20"/>
<organism evidence="8 9">
    <name type="scientific">Globodera rostochiensis</name>
    <name type="common">Golden nematode worm</name>
    <name type="synonym">Heterodera rostochiensis</name>
    <dbReference type="NCBI Taxonomy" id="31243"/>
    <lineage>
        <taxon>Eukaryota</taxon>
        <taxon>Metazoa</taxon>
        <taxon>Ecdysozoa</taxon>
        <taxon>Nematoda</taxon>
        <taxon>Chromadorea</taxon>
        <taxon>Rhabditida</taxon>
        <taxon>Tylenchina</taxon>
        <taxon>Tylenchomorpha</taxon>
        <taxon>Tylenchoidea</taxon>
        <taxon>Heteroderidae</taxon>
        <taxon>Heteroderinae</taxon>
        <taxon>Globodera</taxon>
    </lineage>
</organism>
<dbReference type="WBParaSite" id="Gr19_v10_g8497.t1">
    <property type="protein sequence ID" value="Gr19_v10_g8497.t1"/>
    <property type="gene ID" value="Gr19_v10_g8497"/>
</dbReference>
<keyword evidence="5 7" id="KW-0067">ATP-binding</keyword>
<dbReference type="SUPFAM" id="SSF54849">
    <property type="entry name" value="GroEL-intermediate domain like"/>
    <property type="match status" value="1"/>
</dbReference>
<evidence type="ECO:0000256" key="5">
    <source>
        <dbReference type="ARBA" id="ARBA00022840"/>
    </source>
</evidence>
<evidence type="ECO:0000256" key="2">
    <source>
        <dbReference type="ARBA" id="ARBA00008020"/>
    </source>
</evidence>
<dbReference type="FunFam" id="3.50.7.10:FF:000004">
    <property type="entry name" value="T-complex protein 1 subunit zeta"/>
    <property type="match status" value="1"/>
</dbReference>
<evidence type="ECO:0000256" key="1">
    <source>
        <dbReference type="ARBA" id="ARBA00004496"/>
    </source>
</evidence>
<proteinExistence type="inferred from homology"/>
<protein>
    <submittedName>
        <fullName evidence="9">T-complex protein 1 subunit zeta</fullName>
    </submittedName>
</protein>
<accession>A0A914IC20</accession>
<dbReference type="InterPro" id="IPR002423">
    <property type="entry name" value="Cpn60/GroEL/TCP-1"/>
</dbReference>